<keyword evidence="6" id="KW-1207">Sterol metabolism</keyword>
<keyword evidence="4" id="KW-0752">Steroid biosynthesis</keyword>
<evidence type="ECO:0000256" key="3">
    <source>
        <dbReference type="ARBA" id="ARBA00022691"/>
    </source>
</evidence>
<evidence type="ECO:0000256" key="1">
    <source>
        <dbReference type="ARBA" id="ARBA00022603"/>
    </source>
</evidence>
<dbReference type="Proteomes" id="UP001295469">
    <property type="component" value="Chromosome C02"/>
</dbReference>
<evidence type="ECO:0000256" key="8">
    <source>
        <dbReference type="PROSITE-ProRule" id="PRU01022"/>
    </source>
</evidence>
<protein>
    <submittedName>
        <fullName evidence="10">(rape) hypothetical protein</fullName>
    </submittedName>
</protein>
<accession>A0A816K4D6</accession>
<dbReference type="InterPro" id="IPR030384">
    <property type="entry name" value="MeTrfase_SMT"/>
</dbReference>
<proteinExistence type="inferred from homology"/>
<evidence type="ECO:0000256" key="6">
    <source>
        <dbReference type="ARBA" id="ARBA00023166"/>
    </source>
</evidence>
<evidence type="ECO:0000256" key="2">
    <source>
        <dbReference type="ARBA" id="ARBA00022679"/>
    </source>
</evidence>
<dbReference type="PANTHER" id="PTHR44742:SF5">
    <property type="entry name" value="24-METHYLENESTEROL C-METHYLTRANSFERASE 3"/>
    <property type="match status" value="1"/>
</dbReference>
<feature type="domain" description="SAM-dependent methyltransferase Erg6/SMT-type" evidence="9">
    <location>
        <begin position="1"/>
        <end position="47"/>
    </location>
</feature>
<dbReference type="EMBL" id="HG994366">
    <property type="protein sequence ID" value="CAF1912272.1"/>
    <property type="molecule type" value="Genomic_DNA"/>
</dbReference>
<keyword evidence="4" id="KW-0444">Lipid biosynthesis</keyword>
<dbReference type="AlphaFoldDB" id="A0A816K4D6"/>
<gene>
    <name evidence="10" type="ORF">DARMORV10_C02P33450.1</name>
</gene>
<keyword evidence="4" id="KW-0443">Lipid metabolism</keyword>
<sequence>MPFDENTFDGPYFIEATCHAPELEEVYAEIFRVMKPGSLYVSYEWVTRDREKRCSGLSQHFFGPMVTGGHGFGLGAVAPLVPHISQPSKCSSWSEKVL</sequence>
<evidence type="ECO:0000256" key="7">
    <source>
        <dbReference type="ARBA" id="ARBA00023221"/>
    </source>
</evidence>
<dbReference type="Pfam" id="PF08241">
    <property type="entry name" value="Methyltransf_11"/>
    <property type="match status" value="1"/>
</dbReference>
<dbReference type="InterPro" id="IPR013216">
    <property type="entry name" value="Methyltransf_11"/>
</dbReference>
<keyword evidence="3 8" id="KW-0949">S-adenosyl-L-methionine</keyword>
<dbReference type="PROSITE" id="PS51685">
    <property type="entry name" value="SAM_MT_ERG6_SMT"/>
    <property type="match status" value="1"/>
</dbReference>
<keyword evidence="5" id="KW-0756">Sterol biosynthesis</keyword>
<dbReference type="GO" id="GO:0016126">
    <property type="term" value="P:sterol biosynthetic process"/>
    <property type="evidence" value="ECO:0007669"/>
    <property type="project" value="UniProtKB-KW"/>
</dbReference>
<reference evidence="10" key="1">
    <citation type="submission" date="2021-01" db="EMBL/GenBank/DDBJ databases">
        <authorList>
            <consortium name="Genoscope - CEA"/>
            <person name="William W."/>
        </authorList>
    </citation>
    <scope>NUCLEOTIDE SEQUENCE</scope>
</reference>
<name>A0A816K4D6_BRANA</name>
<keyword evidence="2 8" id="KW-0808">Transferase</keyword>
<evidence type="ECO:0000256" key="4">
    <source>
        <dbReference type="ARBA" id="ARBA00022955"/>
    </source>
</evidence>
<evidence type="ECO:0000256" key="5">
    <source>
        <dbReference type="ARBA" id="ARBA00023011"/>
    </source>
</evidence>
<keyword evidence="1 8" id="KW-0489">Methyltransferase</keyword>
<dbReference type="InterPro" id="IPR029063">
    <property type="entry name" value="SAM-dependent_MTases_sf"/>
</dbReference>
<organism evidence="10">
    <name type="scientific">Brassica napus</name>
    <name type="common">Rape</name>
    <dbReference type="NCBI Taxonomy" id="3708"/>
    <lineage>
        <taxon>Eukaryota</taxon>
        <taxon>Viridiplantae</taxon>
        <taxon>Streptophyta</taxon>
        <taxon>Embryophyta</taxon>
        <taxon>Tracheophyta</taxon>
        <taxon>Spermatophyta</taxon>
        <taxon>Magnoliopsida</taxon>
        <taxon>eudicotyledons</taxon>
        <taxon>Gunneridae</taxon>
        <taxon>Pentapetalae</taxon>
        <taxon>rosids</taxon>
        <taxon>malvids</taxon>
        <taxon>Brassicales</taxon>
        <taxon>Brassicaceae</taxon>
        <taxon>Brassiceae</taxon>
        <taxon>Brassica</taxon>
    </lineage>
</organism>
<evidence type="ECO:0000259" key="9">
    <source>
        <dbReference type="PROSITE" id="PS51685"/>
    </source>
</evidence>
<dbReference type="Gene3D" id="3.40.50.150">
    <property type="entry name" value="Vaccinia Virus protein VP39"/>
    <property type="match status" value="1"/>
</dbReference>
<dbReference type="GO" id="GO:0032259">
    <property type="term" value="P:methylation"/>
    <property type="evidence" value="ECO:0007669"/>
    <property type="project" value="UniProtKB-KW"/>
</dbReference>
<dbReference type="SUPFAM" id="SSF53335">
    <property type="entry name" value="S-adenosyl-L-methionine-dependent methyltransferases"/>
    <property type="match status" value="1"/>
</dbReference>
<dbReference type="PANTHER" id="PTHR44742">
    <property type="match status" value="1"/>
</dbReference>
<keyword evidence="7" id="KW-0753">Steroid metabolism</keyword>
<comment type="similarity">
    <text evidence="8">Belongs to the class I-like SAM-binding methyltransferase superfamily. Erg6/SMT family.</text>
</comment>
<dbReference type="GO" id="GO:0008757">
    <property type="term" value="F:S-adenosylmethionine-dependent methyltransferase activity"/>
    <property type="evidence" value="ECO:0007669"/>
    <property type="project" value="InterPro"/>
</dbReference>
<evidence type="ECO:0000313" key="10">
    <source>
        <dbReference type="EMBL" id="CAF1912272.1"/>
    </source>
</evidence>